<evidence type="ECO:0000313" key="4">
    <source>
        <dbReference type="Proteomes" id="UP000319204"/>
    </source>
</evidence>
<keyword evidence="4" id="KW-1185">Reference proteome</keyword>
<reference evidence="3" key="1">
    <citation type="submission" date="2019-10" db="EMBL/GenBank/DDBJ databases">
        <title>Muricauda hadale sp. nov., a piezophilic bacterium isolated from hadopelagic water of the Mariana Trench.</title>
        <authorList>
            <person name="Wei Y."/>
        </authorList>
    </citation>
    <scope>NUCLEOTIDE SEQUENCE [LARGE SCALE GENOMIC DNA]</scope>
    <source>
        <strain evidence="3">MT-229</strain>
    </source>
</reference>
<evidence type="ECO:0000256" key="1">
    <source>
        <dbReference type="SAM" id="Coils"/>
    </source>
</evidence>
<evidence type="ECO:0000256" key="2">
    <source>
        <dbReference type="SAM" id="SignalP"/>
    </source>
</evidence>
<name>A0A5N5IKY8_9FLAO</name>
<comment type="caution">
    <text evidence="3">The sequence shown here is derived from an EMBL/GenBank/DDBJ whole genome shotgun (WGS) entry which is preliminary data.</text>
</comment>
<proteinExistence type="predicted"/>
<keyword evidence="1" id="KW-0175">Coiled coil</keyword>
<feature type="signal peptide" evidence="2">
    <location>
        <begin position="1"/>
        <end position="28"/>
    </location>
</feature>
<feature type="coiled-coil region" evidence="1">
    <location>
        <begin position="246"/>
        <end position="273"/>
    </location>
</feature>
<gene>
    <name evidence="3" type="ORF">FOT42_017655</name>
</gene>
<dbReference type="RefSeq" id="WP_151891758.1">
    <property type="nucleotide sequence ID" value="NZ_VNIK02000021.1"/>
</dbReference>
<dbReference type="OrthoDB" id="9808753at2"/>
<dbReference type="Proteomes" id="UP000319204">
    <property type="component" value="Unassembled WGS sequence"/>
</dbReference>
<sequence>MNIRMTGKSCLTLFVLALSLLNAAKAFSQWSPNGSALYYNSGNVGIGTSSPIEKLHVVGNILSNKLVLNDPNDTSDWNTLWQSGFFQSYNALNSPETGLNLWFWGINLNHSANNSSYRYNGQIAIKNSTIPTMYFRSTNRDGVGTWAKVVHSVGDQYISGKLGVGTANPDSELTVKGNIHAEEVKVDLSVPGPDYVFKEDYNLKSLEEVQNYIKEHGHLPNIPSAKEMEVDGIHLGEMNMKLLEKIEELTLYILKQQDQLKQQKEKLGQMEELQLTMGIQAHMIEELRKEIKNLQK</sequence>
<keyword evidence="2" id="KW-0732">Signal</keyword>
<dbReference type="AlphaFoldDB" id="A0A5N5IKY8"/>
<accession>A0A5N5IKY8</accession>
<evidence type="ECO:0000313" key="3">
    <source>
        <dbReference type="EMBL" id="KAB5483629.1"/>
    </source>
</evidence>
<evidence type="ECO:0008006" key="5">
    <source>
        <dbReference type="Google" id="ProtNLM"/>
    </source>
</evidence>
<organism evidence="3 4">
    <name type="scientific">Flagellimonas hadalis</name>
    <dbReference type="NCBI Taxonomy" id="2597517"/>
    <lineage>
        <taxon>Bacteria</taxon>
        <taxon>Pseudomonadati</taxon>
        <taxon>Bacteroidota</taxon>
        <taxon>Flavobacteriia</taxon>
        <taxon>Flavobacteriales</taxon>
        <taxon>Flavobacteriaceae</taxon>
        <taxon>Flagellimonas</taxon>
    </lineage>
</organism>
<feature type="chain" id="PRO_5024327569" description="Peptidase S74 domain-containing protein" evidence="2">
    <location>
        <begin position="29"/>
        <end position="296"/>
    </location>
</feature>
<protein>
    <recommendedName>
        <fullName evidence="5">Peptidase S74 domain-containing protein</fullName>
    </recommendedName>
</protein>
<dbReference type="CDD" id="cd19958">
    <property type="entry name" value="pyocin_knob"/>
    <property type="match status" value="1"/>
</dbReference>
<dbReference type="EMBL" id="VNIK02000021">
    <property type="protein sequence ID" value="KAB5483629.1"/>
    <property type="molecule type" value="Genomic_DNA"/>
</dbReference>